<evidence type="ECO:0000313" key="8">
    <source>
        <dbReference type="Proteomes" id="UP000050794"/>
    </source>
</evidence>
<dbReference type="InterPro" id="IPR005829">
    <property type="entry name" value="Sugar_transporter_CS"/>
</dbReference>
<feature type="transmembrane region" description="Helical" evidence="5">
    <location>
        <begin position="39"/>
        <end position="63"/>
    </location>
</feature>
<dbReference type="SUPFAM" id="SSF103473">
    <property type="entry name" value="MFS general substrate transporter"/>
    <property type="match status" value="1"/>
</dbReference>
<sequence length="425" mass="46028">MVDERNGDQHFMLCKEPCFSSSIFTSFFSNNSLMDETVIPFRSVIVSSQSVGALLACLVIVPLRNRHSTKMCIMVINNAVLLVGSVAMSCGAFFEFAVFLIAGRIIIGLYTGLACALLPLFMRELAPTAIKGALSCCMHISACLGAMLAAILSLDFVLGTANLWGLLLAVPAVFGCFQMIGSLFLPDTPNHLLSRGDLDEAVSSVEFYYGIKGVRDERSIVRYRELVAKMPEQISFCDAVAERETKWAIFVGMVVSAAQVFCGSMATVSYSTSMFTSVSFVSALVPFMPAFGAVLSALLTLPALYLVEAYGRRLQFLGTLTLCVLSDFFFVLFSLLSQQFAMLGATVWSTLFAFTFFLYGVGYNLGVGPIAYFIPGELVPPEAATVAIGAAVAVNWFSTLITTLIYYPLNVAIGGWSYLLFAAPR</sequence>
<accession>A0A183UM94</accession>
<comment type="subcellular location">
    <subcellularLocation>
        <location evidence="1">Membrane</location>
        <topology evidence="1">Multi-pass membrane protein</topology>
    </subcellularLocation>
</comment>
<dbReference type="GO" id="GO:0016020">
    <property type="term" value="C:membrane"/>
    <property type="evidence" value="ECO:0007669"/>
    <property type="project" value="UniProtKB-SubCell"/>
</dbReference>
<feature type="transmembrane region" description="Helical" evidence="5">
    <location>
        <begin position="100"/>
        <end position="121"/>
    </location>
</feature>
<evidence type="ECO:0000313" key="7">
    <source>
        <dbReference type="EMBL" id="VDM40935.1"/>
    </source>
</evidence>
<keyword evidence="4 5" id="KW-0472">Membrane</keyword>
<protein>
    <submittedName>
        <fullName evidence="9">MFS domain-containing protein</fullName>
    </submittedName>
</protein>
<dbReference type="PROSITE" id="PS00217">
    <property type="entry name" value="SUGAR_TRANSPORT_2"/>
    <property type="match status" value="1"/>
</dbReference>
<evidence type="ECO:0000256" key="2">
    <source>
        <dbReference type="ARBA" id="ARBA00022692"/>
    </source>
</evidence>
<dbReference type="EMBL" id="UYWY01020226">
    <property type="protein sequence ID" value="VDM40935.1"/>
    <property type="molecule type" value="Genomic_DNA"/>
</dbReference>
<gene>
    <name evidence="7" type="ORF">TCNE_LOCUS9614</name>
</gene>
<proteinExistence type="predicted"/>
<keyword evidence="8" id="KW-1185">Reference proteome</keyword>
<dbReference type="InterPro" id="IPR045263">
    <property type="entry name" value="GLUT"/>
</dbReference>
<feature type="transmembrane region" description="Helical" evidence="5">
    <location>
        <begin position="75"/>
        <end position="94"/>
    </location>
</feature>
<dbReference type="WBParaSite" id="TCNE_0000961401-mRNA-1">
    <property type="protein sequence ID" value="TCNE_0000961401-mRNA-1"/>
    <property type="gene ID" value="TCNE_0000961401"/>
</dbReference>
<feature type="transmembrane region" description="Helical" evidence="5">
    <location>
        <begin position="287"/>
        <end position="307"/>
    </location>
</feature>
<dbReference type="PROSITE" id="PS00216">
    <property type="entry name" value="SUGAR_TRANSPORT_1"/>
    <property type="match status" value="1"/>
</dbReference>
<evidence type="ECO:0000256" key="1">
    <source>
        <dbReference type="ARBA" id="ARBA00004141"/>
    </source>
</evidence>
<dbReference type="Proteomes" id="UP000050794">
    <property type="component" value="Unassembled WGS sequence"/>
</dbReference>
<dbReference type="AlphaFoldDB" id="A0A183UM94"/>
<evidence type="ECO:0000256" key="5">
    <source>
        <dbReference type="SAM" id="Phobius"/>
    </source>
</evidence>
<reference evidence="7 8" key="2">
    <citation type="submission" date="2018-11" db="EMBL/GenBank/DDBJ databases">
        <authorList>
            <consortium name="Pathogen Informatics"/>
        </authorList>
    </citation>
    <scope>NUCLEOTIDE SEQUENCE [LARGE SCALE GENOMIC DNA]</scope>
</reference>
<feature type="transmembrane region" description="Helical" evidence="5">
    <location>
        <begin position="247"/>
        <end position="267"/>
    </location>
</feature>
<dbReference type="PROSITE" id="PS50850">
    <property type="entry name" value="MFS"/>
    <property type="match status" value="1"/>
</dbReference>
<feature type="transmembrane region" description="Helical" evidence="5">
    <location>
        <begin position="342"/>
        <end position="366"/>
    </location>
</feature>
<feature type="transmembrane region" description="Helical" evidence="5">
    <location>
        <begin position="163"/>
        <end position="185"/>
    </location>
</feature>
<name>A0A183UM94_TOXCA</name>
<dbReference type="InterPro" id="IPR020846">
    <property type="entry name" value="MFS_dom"/>
</dbReference>
<evidence type="ECO:0000256" key="3">
    <source>
        <dbReference type="ARBA" id="ARBA00022989"/>
    </source>
</evidence>
<feature type="transmembrane region" description="Helical" evidence="5">
    <location>
        <begin position="133"/>
        <end position="157"/>
    </location>
</feature>
<dbReference type="Pfam" id="PF00083">
    <property type="entry name" value="Sugar_tr"/>
    <property type="match status" value="1"/>
</dbReference>
<evidence type="ECO:0000313" key="9">
    <source>
        <dbReference type="WBParaSite" id="TCNE_0000961401-mRNA-1"/>
    </source>
</evidence>
<feature type="transmembrane region" description="Helical" evidence="5">
    <location>
        <begin position="378"/>
        <end position="398"/>
    </location>
</feature>
<dbReference type="InterPro" id="IPR003663">
    <property type="entry name" value="Sugar/inositol_transpt"/>
</dbReference>
<dbReference type="InterPro" id="IPR036259">
    <property type="entry name" value="MFS_trans_sf"/>
</dbReference>
<reference evidence="9" key="1">
    <citation type="submission" date="2016-06" db="UniProtKB">
        <authorList>
            <consortium name="WormBaseParasite"/>
        </authorList>
    </citation>
    <scope>IDENTIFICATION</scope>
</reference>
<keyword evidence="2 5" id="KW-0812">Transmembrane</keyword>
<feature type="domain" description="Major facilitator superfamily (MFS) profile" evidence="6">
    <location>
        <begin position="1"/>
        <end position="425"/>
    </location>
</feature>
<dbReference type="InterPro" id="IPR005828">
    <property type="entry name" value="MFS_sugar_transport-like"/>
</dbReference>
<evidence type="ECO:0000259" key="6">
    <source>
        <dbReference type="PROSITE" id="PS50850"/>
    </source>
</evidence>
<dbReference type="PANTHER" id="PTHR23503:SF50">
    <property type="entry name" value="MAJOR FACILITATOR SUPERFAMILY (MFS) PROFILE DOMAIN-CONTAINING PROTEIN"/>
    <property type="match status" value="1"/>
</dbReference>
<keyword evidence="3 5" id="KW-1133">Transmembrane helix</keyword>
<feature type="transmembrane region" description="Helical" evidence="5">
    <location>
        <begin position="314"/>
        <end position="336"/>
    </location>
</feature>
<dbReference type="PANTHER" id="PTHR23503">
    <property type="entry name" value="SOLUTE CARRIER FAMILY 2"/>
    <property type="match status" value="1"/>
</dbReference>
<dbReference type="Gene3D" id="1.20.1250.20">
    <property type="entry name" value="MFS general substrate transporter like domains"/>
    <property type="match status" value="1"/>
</dbReference>
<dbReference type="PRINTS" id="PR00171">
    <property type="entry name" value="SUGRTRNSPORT"/>
</dbReference>
<dbReference type="GO" id="GO:0015149">
    <property type="term" value="F:hexose transmembrane transporter activity"/>
    <property type="evidence" value="ECO:0007669"/>
    <property type="project" value="TreeGrafter"/>
</dbReference>
<evidence type="ECO:0000256" key="4">
    <source>
        <dbReference type="ARBA" id="ARBA00023136"/>
    </source>
</evidence>
<organism evidence="8 9">
    <name type="scientific">Toxocara canis</name>
    <name type="common">Canine roundworm</name>
    <dbReference type="NCBI Taxonomy" id="6265"/>
    <lineage>
        <taxon>Eukaryota</taxon>
        <taxon>Metazoa</taxon>
        <taxon>Ecdysozoa</taxon>
        <taxon>Nematoda</taxon>
        <taxon>Chromadorea</taxon>
        <taxon>Rhabditida</taxon>
        <taxon>Spirurina</taxon>
        <taxon>Ascaridomorpha</taxon>
        <taxon>Ascaridoidea</taxon>
        <taxon>Toxocaridae</taxon>
        <taxon>Toxocara</taxon>
    </lineage>
</organism>